<dbReference type="InterPro" id="IPR002885">
    <property type="entry name" value="PPR_rpt"/>
</dbReference>
<comment type="caution">
    <text evidence="4">The sequence shown here is derived from an EMBL/GenBank/DDBJ whole genome shotgun (WGS) entry which is preliminary data.</text>
</comment>
<gene>
    <name evidence="4" type="ORF">BUALT_Bualt01G0190300</name>
</gene>
<evidence type="ECO:0000256" key="1">
    <source>
        <dbReference type="ARBA" id="ARBA00007626"/>
    </source>
</evidence>
<protein>
    <recommendedName>
        <fullName evidence="6">Pentatricopeptide repeat-containing protein</fullName>
    </recommendedName>
</protein>
<dbReference type="Pfam" id="PF01535">
    <property type="entry name" value="PPR"/>
    <property type="match status" value="1"/>
</dbReference>
<comment type="similarity">
    <text evidence="1">Belongs to the PPR family. P subfamily.</text>
</comment>
<keyword evidence="5" id="KW-1185">Reference proteome</keyword>
<evidence type="ECO:0008006" key="6">
    <source>
        <dbReference type="Google" id="ProtNLM"/>
    </source>
</evidence>
<dbReference type="AlphaFoldDB" id="A0AAV6YG19"/>
<feature type="repeat" description="PPR" evidence="3">
    <location>
        <begin position="199"/>
        <end position="233"/>
    </location>
</feature>
<dbReference type="EMBL" id="WHWC01000001">
    <property type="protein sequence ID" value="KAG8391462.1"/>
    <property type="molecule type" value="Genomic_DNA"/>
</dbReference>
<evidence type="ECO:0000313" key="4">
    <source>
        <dbReference type="EMBL" id="KAG8391462.1"/>
    </source>
</evidence>
<dbReference type="Proteomes" id="UP000826271">
    <property type="component" value="Unassembled WGS sequence"/>
</dbReference>
<dbReference type="Pfam" id="PF13041">
    <property type="entry name" value="PPR_2"/>
    <property type="match status" value="1"/>
</dbReference>
<dbReference type="InterPro" id="IPR011990">
    <property type="entry name" value="TPR-like_helical_dom_sf"/>
</dbReference>
<proteinExistence type="inferred from homology"/>
<organism evidence="4 5">
    <name type="scientific">Buddleja alternifolia</name>
    <dbReference type="NCBI Taxonomy" id="168488"/>
    <lineage>
        <taxon>Eukaryota</taxon>
        <taxon>Viridiplantae</taxon>
        <taxon>Streptophyta</taxon>
        <taxon>Embryophyta</taxon>
        <taxon>Tracheophyta</taxon>
        <taxon>Spermatophyta</taxon>
        <taxon>Magnoliopsida</taxon>
        <taxon>eudicotyledons</taxon>
        <taxon>Gunneridae</taxon>
        <taxon>Pentapetalae</taxon>
        <taxon>asterids</taxon>
        <taxon>lamiids</taxon>
        <taxon>Lamiales</taxon>
        <taxon>Scrophulariaceae</taxon>
        <taxon>Buddlejeae</taxon>
        <taxon>Buddleja</taxon>
    </lineage>
</organism>
<dbReference type="PANTHER" id="PTHR47941">
    <property type="entry name" value="PENTATRICOPEPTIDE REPEAT-CONTAINING PROTEIN 3, MITOCHONDRIAL"/>
    <property type="match status" value="1"/>
</dbReference>
<dbReference type="Gene3D" id="1.25.40.10">
    <property type="entry name" value="Tetratricopeptide repeat domain"/>
    <property type="match status" value="3"/>
</dbReference>
<name>A0AAV6YG19_9LAMI</name>
<evidence type="ECO:0000256" key="2">
    <source>
        <dbReference type="ARBA" id="ARBA00022737"/>
    </source>
</evidence>
<sequence length="360" mass="40864">MSAAVRRLHNNLKFSPFNGSCSAVINSNERRKLAVGISKVIKLGKGYRLCAFSRSFCPFSLVEIMKLLVDRNVGFAFFKFTFCDVSDRVVLQSCMAVDLLVAEDLRLLAQDVLAWVIQEIGEERRYRDGSCALEVVDRMREVGVRPSVSAICVLFKLLLRLGDYGSVWKLFRDMVGKGPGWTWDALNWVHLMVESGCNPSTATFSTMNAFSKEGNIMEARKIFDGMQEMGMSPGTKLYNALMDGYVKAREVGQANMLYQEMRSKGVAPDGLCWARRLDEALELLENMLEKGIPLSVIAFNSLIVAYGDVLRFGKTLMIWIYVAKLSDWTYHWNHIDLEKSSYNWSVYIYGERRAVSHEEI</sequence>
<accession>A0AAV6YG19</accession>
<keyword evidence="2" id="KW-0677">Repeat</keyword>
<reference evidence="4" key="1">
    <citation type="submission" date="2019-10" db="EMBL/GenBank/DDBJ databases">
        <authorList>
            <person name="Zhang R."/>
            <person name="Pan Y."/>
            <person name="Wang J."/>
            <person name="Ma R."/>
            <person name="Yu S."/>
        </authorList>
    </citation>
    <scope>NUCLEOTIDE SEQUENCE</scope>
    <source>
        <strain evidence="4">LA-IB0</strain>
        <tissue evidence="4">Leaf</tissue>
    </source>
</reference>
<evidence type="ECO:0000256" key="3">
    <source>
        <dbReference type="PROSITE-ProRule" id="PRU00708"/>
    </source>
</evidence>
<dbReference type="PROSITE" id="PS51375">
    <property type="entry name" value="PPR"/>
    <property type="match status" value="2"/>
</dbReference>
<feature type="repeat" description="PPR" evidence="3">
    <location>
        <begin position="234"/>
        <end position="268"/>
    </location>
</feature>
<evidence type="ECO:0000313" key="5">
    <source>
        <dbReference type="Proteomes" id="UP000826271"/>
    </source>
</evidence>
<dbReference type="NCBIfam" id="TIGR00756">
    <property type="entry name" value="PPR"/>
    <property type="match status" value="2"/>
</dbReference>